<dbReference type="InterPro" id="IPR010630">
    <property type="entry name" value="Olduvai_dom"/>
</dbReference>
<feature type="compositionally biased region" description="Basic and acidic residues" evidence="3">
    <location>
        <begin position="34"/>
        <end position="45"/>
    </location>
</feature>
<evidence type="ECO:0000256" key="1">
    <source>
        <dbReference type="ARBA" id="ARBA00023054"/>
    </source>
</evidence>
<name>A0ABQ9VCA3_SAGOE</name>
<comment type="similarity">
    <text evidence="2">Belongs to the NBPF family.</text>
</comment>
<keyword evidence="6" id="KW-1185">Reference proteome</keyword>
<evidence type="ECO:0000256" key="3">
    <source>
        <dbReference type="SAM" id="MobiDB-lite"/>
    </source>
</evidence>
<evidence type="ECO:0000313" key="6">
    <source>
        <dbReference type="Proteomes" id="UP001266305"/>
    </source>
</evidence>
<accession>A0ABQ9VCA3</accession>
<feature type="region of interest" description="Disordered" evidence="3">
    <location>
        <begin position="17"/>
        <end position="45"/>
    </location>
</feature>
<dbReference type="Pfam" id="PF06758">
    <property type="entry name" value="Olduvai"/>
    <property type="match status" value="1"/>
</dbReference>
<protein>
    <recommendedName>
        <fullName evidence="4">Olduvai domain-containing protein</fullName>
    </recommendedName>
</protein>
<dbReference type="PANTHER" id="PTHR14199:SF29">
    <property type="entry name" value="NEUROBLASTOMA BREAKPOINT FAMILY MEMBER 4-RELATED"/>
    <property type="match status" value="1"/>
</dbReference>
<gene>
    <name evidence="5" type="ORF">P7K49_016507</name>
</gene>
<evidence type="ECO:0000313" key="5">
    <source>
        <dbReference type="EMBL" id="KAK2106993.1"/>
    </source>
</evidence>
<evidence type="ECO:0000256" key="2">
    <source>
        <dbReference type="ARBA" id="ARBA00038417"/>
    </source>
</evidence>
<reference evidence="5 6" key="1">
    <citation type="submission" date="2023-05" db="EMBL/GenBank/DDBJ databases">
        <title>B98-5 Cell Line De Novo Hybrid Assembly: An Optical Mapping Approach.</title>
        <authorList>
            <person name="Kananen K."/>
            <person name="Auerbach J.A."/>
            <person name="Kautto E."/>
            <person name="Blachly J.S."/>
        </authorList>
    </citation>
    <scope>NUCLEOTIDE SEQUENCE [LARGE SCALE GENOMIC DNA]</scope>
    <source>
        <strain evidence="5">B95-8</strain>
        <tissue evidence="5">Cell line</tissue>
    </source>
</reference>
<proteinExistence type="inferred from homology"/>
<feature type="compositionally biased region" description="Basic and acidic residues" evidence="3">
    <location>
        <begin position="18"/>
        <end position="27"/>
    </location>
</feature>
<dbReference type="PANTHER" id="PTHR14199">
    <property type="entry name" value="NEUROBLASTOMA BREAKPOINT FAMILY MEMBER 6-LIKE PROTEIN"/>
    <property type="match status" value="1"/>
</dbReference>
<dbReference type="PROSITE" id="PS51316">
    <property type="entry name" value="ODV"/>
    <property type="match status" value="1"/>
</dbReference>
<dbReference type="SMART" id="SM01148">
    <property type="entry name" value="DUF1220"/>
    <property type="match status" value="1"/>
</dbReference>
<dbReference type="InterPro" id="IPR055306">
    <property type="entry name" value="NBPF"/>
</dbReference>
<evidence type="ECO:0000259" key="4">
    <source>
        <dbReference type="PROSITE" id="PS51316"/>
    </source>
</evidence>
<dbReference type="EMBL" id="JASSZA010000007">
    <property type="protein sequence ID" value="KAK2106993.1"/>
    <property type="molecule type" value="Genomic_DNA"/>
</dbReference>
<keyword evidence="1" id="KW-0175">Coiled coil</keyword>
<comment type="caution">
    <text evidence="5">The sequence shown here is derived from an EMBL/GenBank/DDBJ whole genome shotgun (WGS) entry which is preliminary data.</text>
</comment>
<organism evidence="5 6">
    <name type="scientific">Saguinus oedipus</name>
    <name type="common">Cotton-top tamarin</name>
    <name type="synonym">Oedipomidas oedipus</name>
    <dbReference type="NCBI Taxonomy" id="9490"/>
    <lineage>
        <taxon>Eukaryota</taxon>
        <taxon>Metazoa</taxon>
        <taxon>Chordata</taxon>
        <taxon>Craniata</taxon>
        <taxon>Vertebrata</taxon>
        <taxon>Euteleostomi</taxon>
        <taxon>Mammalia</taxon>
        <taxon>Eutheria</taxon>
        <taxon>Euarchontoglires</taxon>
        <taxon>Primates</taxon>
        <taxon>Haplorrhini</taxon>
        <taxon>Platyrrhini</taxon>
        <taxon>Cebidae</taxon>
        <taxon>Callitrichinae</taxon>
        <taxon>Saguinus</taxon>
    </lineage>
</organism>
<sequence length="132" mass="14854">MESVFLDKTAEASWRAHKVPDVWKNDKDDEDHKEEEVEKVEKSAAPRLSKELLEAKEQKVPEDSLDGIYWTPSVQSDLSDCHQPYSSASSSLKNQLTCPALDVACEYSSLKATELHGPPGSLCMLRFCNLFH</sequence>
<feature type="domain" description="Olduvai" evidence="4">
    <location>
        <begin position="24"/>
        <end position="132"/>
    </location>
</feature>
<dbReference type="Proteomes" id="UP001266305">
    <property type="component" value="Unassembled WGS sequence"/>
</dbReference>